<comment type="catalytic activity">
    <reaction evidence="11">
        <text>L-glutamate + acetyl-CoA = N-acetyl-L-glutamate + CoA + H(+)</text>
        <dbReference type="Rhea" id="RHEA:24292"/>
        <dbReference type="ChEBI" id="CHEBI:15378"/>
        <dbReference type="ChEBI" id="CHEBI:29985"/>
        <dbReference type="ChEBI" id="CHEBI:44337"/>
        <dbReference type="ChEBI" id="CHEBI:57287"/>
        <dbReference type="ChEBI" id="CHEBI:57288"/>
        <dbReference type="EC" id="2.3.1.1"/>
    </reaction>
</comment>
<dbReference type="UniPathway" id="UPA00068">
    <property type="reaction ID" value="UER00106"/>
</dbReference>
<dbReference type="PANTHER" id="PTHR23100:SF0">
    <property type="entry name" value="ARGININE BIOSYNTHESIS BIFUNCTIONAL PROTEIN ARGJ, MITOCHONDRIAL"/>
    <property type="match status" value="1"/>
</dbReference>
<dbReference type="GO" id="GO:0006592">
    <property type="term" value="P:ornithine biosynthetic process"/>
    <property type="evidence" value="ECO:0007669"/>
    <property type="project" value="TreeGrafter"/>
</dbReference>
<evidence type="ECO:0000256" key="3">
    <source>
        <dbReference type="ARBA" id="ARBA00011475"/>
    </source>
</evidence>
<dbReference type="GO" id="GO:0006526">
    <property type="term" value="P:L-arginine biosynthetic process"/>
    <property type="evidence" value="ECO:0007669"/>
    <property type="project" value="UniProtKB-UniRule"/>
</dbReference>
<comment type="similarity">
    <text evidence="2 11">Belongs to the ArgJ family.</text>
</comment>
<feature type="binding site" evidence="11">
    <location>
        <position position="197"/>
    </location>
    <ligand>
        <name>substrate</name>
    </ligand>
</feature>
<comment type="pathway">
    <text evidence="11">Amino-acid biosynthesis; L-arginine biosynthesis; N(2)-acetyl-L-ornithine from L-glutamate: step 1/4.</text>
</comment>
<comment type="subcellular location">
    <subcellularLocation>
        <location evidence="1 11">Cytoplasm</location>
    </subcellularLocation>
</comment>
<evidence type="ECO:0000256" key="8">
    <source>
        <dbReference type="ARBA" id="ARBA00022813"/>
    </source>
</evidence>
<sequence length="415" mass="43755">MSKASSVSPFAPKTLAKLPSIEGVAFATAEAGIRYKNRTDLLLAVVDEGTSVAGVLTQSKTASAPVLACRKHLKKGAARAVVVNSGNANAFTGKKGSEAVDITVAHAAEAVGCKPHEVFVASTGVIGEPLNAEKFAHLLGDLAKRAEPDAFEKAARAIMTTDTFPKLATRTALIGDTEVTINGFCKGAGMIAPDMATMLCFIFTDAAISSDALQELLAEHAATTFNCMTVDGDTSTSDTCLMFATGKAEARGQKLITKAKSKKLQAFSEALYDLMRDLAIQVAKDGEGLTKFVTFEVGGAKSWHAARAIALSCANSPILKTAIAGEDPNWGRVVMAVGKSGEAADRDRLAIWFGPHCVARDGERAADYDEKTVAAYMKNPEIVIRVDVGVGKSGARVWTCDLTHEYVSINADYRS</sequence>
<feature type="site" description="Involved in the stabilization of negative charge on the oxyanion by the formation of the oxyanion hole" evidence="11">
    <location>
        <position position="124"/>
    </location>
</feature>
<feature type="binding site" evidence="11">
    <location>
        <position position="415"/>
    </location>
    <ligand>
        <name>substrate</name>
    </ligand>
</feature>
<dbReference type="Gene3D" id="3.10.20.340">
    <property type="entry name" value="ArgJ beta chain, C-terminal domain"/>
    <property type="match status" value="1"/>
</dbReference>
<feature type="binding site" evidence="11">
    <location>
        <position position="287"/>
    </location>
    <ligand>
        <name>substrate</name>
    </ligand>
</feature>
<keyword evidence="8 11" id="KW-0068">Autocatalytic cleavage</keyword>
<evidence type="ECO:0000313" key="13">
    <source>
        <dbReference type="Proteomes" id="UP000199423"/>
    </source>
</evidence>
<reference evidence="13" key="1">
    <citation type="submission" date="2016-10" db="EMBL/GenBank/DDBJ databases">
        <authorList>
            <person name="Varghese N."/>
            <person name="Submissions S."/>
        </authorList>
    </citation>
    <scope>NUCLEOTIDE SEQUENCE [LARGE SCALE GENOMIC DNA]</scope>
    <source>
        <strain evidence="13">DSM 1565</strain>
    </source>
</reference>
<dbReference type="InterPro" id="IPR016117">
    <property type="entry name" value="ArgJ-like_dom_sf"/>
</dbReference>
<evidence type="ECO:0000256" key="7">
    <source>
        <dbReference type="ARBA" id="ARBA00022679"/>
    </source>
</evidence>
<dbReference type="GO" id="GO:0005737">
    <property type="term" value="C:cytoplasm"/>
    <property type="evidence" value="ECO:0007669"/>
    <property type="project" value="UniProtKB-SubCell"/>
</dbReference>
<dbReference type="NCBIfam" id="TIGR00120">
    <property type="entry name" value="ArgJ"/>
    <property type="match status" value="1"/>
</dbReference>
<dbReference type="Pfam" id="PF01960">
    <property type="entry name" value="ArgJ"/>
    <property type="match status" value="1"/>
</dbReference>
<keyword evidence="7 11" id="KW-0808">Transferase</keyword>
<comment type="pathway">
    <text evidence="11">Amino-acid biosynthesis; L-arginine biosynthesis; L-ornithine and N-acetyl-L-glutamate from L-glutamate and N(2)-acetyl-L-ornithine (cyclic): step 1/1.</text>
</comment>
<evidence type="ECO:0000256" key="9">
    <source>
        <dbReference type="ARBA" id="ARBA00023268"/>
    </source>
</evidence>
<dbReference type="STRING" id="51670.SAMN04488557_3162"/>
<protein>
    <recommendedName>
        <fullName evidence="11">Arginine biosynthesis bifunctional protein ArgJ</fullName>
    </recommendedName>
    <domain>
        <recommendedName>
            <fullName evidence="11">Glutamate N-acetyltransferase</fullName>
            <ecNumber evidence="11">2.3.1.35</ecNumber>
        </recommendedName>
        <alternativeName>
            <fullName evidence="11">Ornithine acetyltransferase</fullName>
            <shortName evidence="11">OATase</shortName>
        </alternativeName>
        <alternativeName>
            <fullName evidence="11">Ornithine transacetylase</fullName>
        </alternativeName>
    </domain>
    <domain>
        <recommendedName>
            <fullName evidence="11">Amino-acid acetyltransferase</fullName>
            <ecNumber evidence="11">2.3.1.1</ecNumber>
        </recommendedName>
        <alternativeName>
            <fullName evidence="11">N-acetylglutamate synthase</fullName>
            <shortName evidence="11">AGSase</shortName>
        </alternativeName>
    </domain>
    <component>
        <recommendedName>
            <fullName evidence="11">Arginine biosynthesis bifunctional protein ArgJ alpha chain</fullName>
        </recommendedName>
    </component>
    <component>
        <recommendedName>
            <fullName evidence="11">Arginine biosynthesis bifunctional protein ArgJ beta chain</fullName>
        </recommendedName>
    </component>
</protein>
<feature type="binding site" evidence="11">
    <location>
        <position position="410"/>
    </location>
    <ligand>
        <name>substrate</name>
    </ligand>
</feature>
<dbReference type="EC" id="2.3.1.1" evidence="11"/>
<gene>
    <name evidence="11" type="primary">argJ</name>
    <name evidence="12" type="ORF">SAMN04488557_3162</name>
</gene>
<evidence type="ECO:0000313" key="12">
    <source>
        <dbReference type="EMBL" id="SFV37436.1"/>
    </source>
</evidence>
<keyword evidence="9 11" id="KW-0511">Multifunctional enzyme</keyword>
<feature type="binding site" evidence="11">
    <location>
        <position position="186"/>
    </location>
    <ligand>
        <name>substrate</name>
    </ligand>
</feature>
<evidence type="ECO:0000256" key="4">
    <source>
        <dbReference type="ARBA" id="ARBA00022490"/>
    </source>
</evidence>
<evidence type="ECO:0000256" key="1">
    <source>
        <dbReference type="ARBA" id="ARBA00004496"/>
    </source>
</evidence>
<keyword evidence="13" id="KW-1185">Reference proteome</keyword>
<feature type="chain" id="PRO_5023535526" description="Arginine biosynthesis bifunctional protein ArgJ alpha chain" evidence="11">
    <location>
        <begin position="1"/>
        <end position="196"/>
    </location>
</feature>
<evidence type="ECO:0000256" key="10">
    <source>
        <dbReference type="ARBA" id="ARBA00023315"/>
    </source>
</evidence>
<keyword evidence="5 11" id="KW-0055">Arginine biosynthesis</keyword>
<organism evidence="12 13">
    <name type="scientific">Hyphomicrobium facile</name>
    <dbReference type="NCBI Taxonomy" id="51670"/>
    <lineage>
        <taxon>Bacteria</taxon>
        <taxon>Pseudomonadati</taxon>
        <taxon>Pseudomonadota</taxon>
        <taxon>Alphaproteobacteria</taxon>
        <taxon>Hyphomicrobiales</taxon>
        <taxon>Hyphomicrobiaceae</taxon>
        <taxon>Hyphomicrobium</taxon>
    </lineage>
</organism>
<dbReference type="PANTHER" id="PTHR23100">
    <property type="entry name" value="ARGININE BIOSYNTHESIS BIFUNCTIONAL PROTEIN ARGJ"/>
    <property type="match status" value="1"/>
</dbReference>
<keyword evidence="6 11" id="KW-0028">Amino-acid biosynthesis</keyword>
<dbReference type="SUPFAM" id="SSF56266">
    <property type="entry name" value="DmpA/ArgJ-like"/>
    <property type="match status" value="1"/>
</dbReference>
<dbReference type="InterPro" id="IPR002813">
    <property type="entry name" value="Arg_biosynth_ArgJ"/>
</dbReference>
<dbReference type="HAMAP" id="MF_01106">
    <property type="entry name" value="ArgJ"/>
    <property type="match status" value="1"/>
</dbReference>
<dbReference type="EC" id="2.3.1.35" evidence="11"/>
<comment type="catalytic activity">
    <reaction evidence="11">
        <text>N(2)-acetyl-L-ornithine + L-glutamate = N-acetyl-L-glutamate + L-ornithine</text>
        <dbReference type="Rhea" id="RHEA:15349"/>
        <dbReference type="ChEBI" id="CHEBI:29985"/>
        <dbReference type="ChEBI" id="CHEBI:44337"/>
        <dbReference type="ChEBI" id="CHEBI:46911"/>
        <dbReference type="ChEBI" id="CHEBI:57805"/>
        <dbReference type="EC" id="2.3.1.35"/>
    </reaction>
</comment>
<keyword evidence="10 11" id="KW-0012">Acyltransferase</keyword>
<evidence type="ECO:0000256" key="2">
    <source>
        <dbReference type="ARBA" id="ARBA00006774"/>
    </source>
</evidence>
<dbReference type="NCBIfam" id="NF003802">
    <property type="entry name" value="PRK05388.1"/>
    <property type="match status" value="1"/>
</dbReference>
<name>A0A1I7NS12_9HYPH</name>
<evidence type="ECO:0000256" key="11">
    <source>
        <dbReference type="HAMAP-Rule" id="MF_01106"/>
    </source>
</evidence>
<feature type="binding site" evidence="11">
    <location>
        <position position="160"/>
    </location>
    <ligand>
        <name>substrate</name>
    </ligand>
</feature>
<feature type="chain" id="PRO_5023535525" description="Arginine biosynthesis bifunctional protein ArgJ beta chain" evidence="11">
    <location>
        <begin position="197"/>
        <end position="415"/>
    </location>
</feature>
<dbReference type="AlphaFoldDB" id="A0A1I7NS12"/>
<proteinExistence type="inferred from homology"/>
<feature type="site" description="Cleavage; by autolysis" evidence="11">
    <location>
        <begin position="196"/>
        <end position="197"/>
    </location>
</feature>
<accession>A0A1I7NS12</accession>
<dbReference type="Proteomes" id="UP000199423">
    <property type="component" value="Unassembled WGS sequence"/>
</dbReference>
<dbReference type="CDD" id="cd02152">
    <property type="entry name" value="OAT"/>
    <property type="match status" value="1"/>
</dbReference>
<dbReference type="GO" id="GO:0004042">
    <property type="term" value="F:L-glutamate N-acetyltransferase activity"/>
    <property type="evidence" value="ECO:0007669"/>
    <property type="project" value="UniProtKB-UniRule"/>
</dbReference>
<feature type="site" description="Involved in the stabilization of negative charge on the oxyanion by the formation of the oxyanion hole" evidence="11">
    <location>
        <position position="123"/>
    </location>
</feature>
<comment type="subunit">
    <text evidence="3 11">Heterotetramer of two alpha and two beta chains.</text>
</comment>
<dbReference type="FunFam" id="3.60.70.12:FF:000001">
    <property type="entry name" value="Arginine biosynthesis bifunctional protein ArgJ, chloroplastic"/>
    <property type="match status" value="1"/>
</dbReference>
<dbReference type="EMBL" id="FPCH01000003">
    <property type="protein sequence ID" value="SFV37436.1"/>
    <property type="molecule type" value="Genomic_DNA"/>
</dbReference>
<dbReference type="RefSeq" id="WP_092868673.1">
    <property type="nucleotide sequence ID" value="NZ_FPCH01000003.1"/>
</dbReference>
<feature type="active site" description="Nucleophile" evidence="11">
    <location>
        <position position="197"/>
    </location>
</feature>
<evidence type="ECO:0000256" key="6">
    <source>
        <dbReference type="ARBA" id="ARBA00022605"/>
    </source>
</evidence>
<keyword evidence="4 11" id="KW-0963">Cytoplasm</keyword>
<dbReference type="OrthoDB" id="9804242at2"/>
<comment type="function">
    <text evidence="11">Catalyzes two activities which are involved in the cyclic version of arginine biosynthesis: the synthesis of N-acetylglutamate from glutamate and acetyl-CoA as the acetyl donor, and of ornithine by transacetylation between N(2)-acetylornithine and glutamate.</text>
</comment>
<evidence type="ECO:0000256" key="5">
    <source>
        <dbReference type="ARBA" id="ARBA00022571"/>
    </source>
</evidence>
<dbReference type="GO" id="GO:0004358">
    <property type="term" value="F:L-glutamate N-acetyltransferase activity, acting on acetyl-L-ornithine as donor"/>
    <property type="evidence" value="ECO:0007669"/>
    <property type="project" value="UniProtKB-UniRule"/>
</dbReference>
<dbReference type="Gene3D" id="3.60.70.12">
    <property type="entry name" value="L-amino peptidase D-ALA esterase/amidase"/>
    <property type="match status" value="1"/>
</dbReference>
<dbReference type="FunFam" id="3.10.20.340:FF:000003">
    <property type="entry name" value="Arginine biosynthesis bifunctional protein ArgJ"/>
    <property type="match status" value="1"/>
</dbReference>
<dbReference type="InterPro" id="IPR042195">
    <property type="entry name" value="ArgJ_beta_C"/>
</dbReference>